<evidence type="ECO:0000256" key="2">
    <source>
        <dbReference type="ARBA" id="ARBA00022692"/>
    </source>
</evidence>
<dbReference type="EMBL" id="JAAIJQ010000009">
    <property type="protein sequence ID" value="NEV61172.1"/>
    <property type="molecule type" value="Genomic_DNA"/>
</dbReference>
<keyword evidence="4 6" id="KW-0472">Membrane</keyword>
<organism evidence="8 9">
    <name type="scientific">Thiorhodococcus minor</name>
    <dbReference type="NCBI Taxonomy" id="57489"/>
    <lineage>
        <taxon>Bacteria</taxon>
        <taxon>Pseudomonadati</taxon>
        <taxon>Pseudomonadota</taxon>
        <taxon>Gammaproteobacteria</taxon>
        <taxon>Chromatiales</taxon>
        <taxon>Chromatiaceae</taxon>
        <taxon>Thiorhodococcus</taxon>
    </lineage>
</organism>
<evidence type="ECO:0000256" key="5">
    <source>
        <dbReference type="SAM" id="MobiDB-lite"/>
    </source>
</evidence>
<name>A0A6M0JUG6_9GAMM</name>
<evidence type="ECO:0000313" key="9">
    <source>
        <dbReference type="Proteomes" id="UP000483379"/>
    </source>
</evidence>
<reference evidence="8 9" key="1">
    <citation type="submission" date="2020-02" db="EMBL/GenBank/DDBJ databases">
        <title>Genome sequences of Thiorhodococcus mannitoliphagus and Thiorhodococcus minor, purple sulfur photosynthetic bacteria in the gammaproteobacterial family, Chromatiaceae.</title>
        <authorList>
            <person name="Aviles F.A."/>
            <person name="Meyer T.E."/>
            <person name="Kyndt J.A."/>
        </authorList>
    </citation>
    <scope>NUCLEOTIDE SEQUENCE [LARGE SCALE GENOMIC DNA]</scope>
    <source>
        <strain evidence="8 9">DSM 11518</strain>
    </source>
</reference>
<proteinExistence type="predicted"/>
<evidence type="ECO:0000256" key="1">
    <source>
        <dbReference type="ARBA" id="ARBA00004167"/>
    </source>
</evidence>
<feature type="domain" description="Translocation and assembly module TamB C-terminal" evidence="7">
    <location>
        <begin position="1048"/>
        <end position="1282"/>
    </location>
</feature>
<comment type="subcellular location">
    <subcellularLocation>
        <location evidence="1">Membrane</location>
        <topology evidence="1">Single-pass membrane protein</topology>
    </subcellularLocation>
</comment>
<feature type="region of interest" description="Disordered" evidence="5">
    <location>
        <begin position="1"/>
        <end position="23"/>
    </location>
</feature>
<dbReference type="PANTHER" id="PTHR36985:SF1">
    <property type="entry name" value="TRANSLOCATION AND ASSEMBLY MODULE SUBUNIT TAMB"/>
    <property type="match status" value="1"/>
</dbReference>
<gene>
    <name evidence="8" type="ORF">G3446_04525</name>
</gene>
<accession>A0A6M0JUG6</accession>
<dbReference type="Proteomes" id="UP000483379">
    <property type="component" value="Unassembled WGS sequence"/>
</dbReference>
<sequence length="1345" mass="141257">MSQTTEQRPTQPPDSPPDAGVSPGRKPALGWRILRWLGGTLSTLLILVVCVLFYFLGTEHGLHTAIALADRAAPGLVKIRVAEGRILGPLHLEGFELHLPTTDVTVGGFDLDWSPAGILRGVVAVQRLAARDITLTLGPAEEKEDEPFALPEIAIPIRFAIEQATVDRLRVVSQGAEAPMLVLEHAGLSAALEGSALQLADLSVLLEQPQLAADAKGQARLSGDYPLGLDLAWTFDLPPDARLQGEGTLGGDLKRLTLEHRVRGSAEVDVDAEVTDVLESPAWNGSVKVLKVALPDFKPDLPAVETTAALDTSGSLDEATLSGTLDARAPNLPDFGHLALVLDVLWKEQRLSIRQLDMTEQVSQASLEATGEVDLSPTPGRFELQGEWQRLRWPLSGDLLAQSAQGKVDASGTFEDFVYALEALAAGPSFPSAKIAAKGQGTAEGTKLDQLRIDTLDGVLEGKGNLAWAPALQWDFALHGNDLNPGSFVEGLDDRVVLNLQTAGSLEQFDYDLVTTTSGPGLPPASLTLVGSGDLEQTRVETLKLDILDGRIEGQAKVDLDPQIGWDAGLSIAGINPGSYAPEWPGRIDGKITTQGVLQETGPSLVAVIEQLEGRLRGYPIGATGKVSLDGKTARIEGLAAESGPSKLRVDGTVADALELDFALTSPDLASVLPQAEGSIDVKGKVRGALDAPDVMLDLSFGGVALAGNGIASLTGDAEVGLGTDGRFDVDLQGKDLVAGGLQWETLRVRGTGALPDHQLSVALDGQQLSAKLALTGGLKDGGAYAGQLRTLDLSTPEVGAWALERAMPISYEAPKIAAGPLCLRHADGSGGCLDFEQPQSGQWTAGVDLDKLDFALLKEFLPEKLTADGLARVKGRFTAQGPTLTGSAVAEIPDGVVSVDIGKGKRQTLDFSTTRLGLEANGNGLSAKLGLPLKEIGEVSGDLSLPGWRLDDPARPGQSLRGGLKANVQNLSLIADMAPQLNGLSGAIDADLTLGGTIGQPGVKGLAEVKGVGFQVPLLGLEVKDVDLTARAPAWDRLSIAGGGLIGGGRLEITGDGGLKGSDYTAEIKIQGDKLKVADTKEYFALVSPKIDIQAGTTGAAIRGEIRIPEARIRPRTVPAGTVSPSADVTLEEKEPAPPYPVSIDLTVAMGNEVTIDAFGVRGRLAGDLTILQRPGKDMLGDGQLQIKEGEYRISGGFGLAAELGAPLKITQGRLIYAKSPIDNPGLLLQAERDGGDTTAGVRVLGSIRDPKLAFFSESDPGMTQAEITKYLLTGIPPSGNDQTDNAGLAVGTYVAPKIYMEYESGLGDEANKIKLRYELSRSIELQTETGESQGADIYFKFEN</sequence>
<comment type="caution">
    <text evidence="8">The sequence shown here is derived from an EMBL/GenBank/DDBJ whole genome shotgun (WGS) entry which is preliminary data.</text>
</comment>
<evidence type="ECO:0000256" key="6">
    <source>
        <dbReference type="SAM" id="Phobius"/>
    </source>
</evidence>
<dbReference type="InterPro" id="IPR007452">
    <property type="entry name" value="TamB_C"/>
</dbReference>
<keyword evidence="9" id="KW-1185">Reference proteome</keyword>
<keyword evidence="3 6" id="KW-1133">Transmembrane helix</keyword>
<dbReference type="GO" id="GO:0097347">
    <property type="term" value="C:TAM protein secretion complex"/>
    <property type="evidence" value="ECO:0007669"/>
    <property type="project" value="TreeGrafter"/>
</dbReference>
<protein>
    <submittedName>
        <fullName evidence="8">Translocation/assembly module TamB</fullName>
    </submittedName>
</protein>
<dbReference type="Pfam" id="PF04357">
    <property type="entry name" value="TamB"/>
    <property type="match status" value="1"/>
</dbReference>
<feature type="transmembrane region" description="Helical" evidence="6">
    <location>
        <begin position="33"/>
        <end position="56"/>
    </location>
</feature>
<evidence type="ECO:0000256" key="3">
    <source>
        <dbReference type="ARBA" id="ARBA00022989"/>
    </source>
</evidence>
<keyword evidence="2 6" id="KW-0812">Transmembrane</keyword>
<dbReference type="GO" id="GO:0005886">
    <property type="term" value="C:plasma membrane"/>
    <property type="evidence" value="ECO:0007669"/>
    <property type="project" value="InterPro"/>
</dbReference>
<evidence type="ECO:0000313" key="8">
    <source>
        <dbReference type="EMBL" id="NEV61172.1"/>
    </source>
</evidence>
<dbReference type="PANTHER" id="PTHR36985">
    <property type="entry name" value="TRANSLOCATION AND ASSEMBLY MODULE SUBUNIT TAMB"/>
    <property type="match status" value="1"/>
</dbReference>
<evidence type="ECO:0000256" key="4">
    <source>
        <dbReference type="ARBA" id="ARBA00023136"/>
    </source>
</evidence>
<evidence type="ECO:0000259" key="7">
    <source>
        <dbReference type="Pfam" id="PF04357"/>
    </source>
</evidence>
<dbReference type="GO" id="GO:0009306">
    <property type="term" value="P:protein secretion"/>
    <property type="evidence" value="ECO:0007669"/>
    <property type="project" value="InterPro"/>
</dbReference>
<dbReference type="RefSeq" id="WP_164451219.1">
    <property type="nucleotide sequence ID" value="NZ_JAAIJQ010000009.1"/>
</dbReference>